<dbReference type="RefSeq" id="WP_281842568.1">
    <property type="nucleotide sequence ID" value="NZ_BROH01000006.1"/>
</dbReference>
<keyword evidence="3 4" id="KW-0472">Membrane</keyword>
<evidence type="ECO:0000256" key="2">
    <source>
        <dbReference type="ARBA" id="ARBA00022989"/>
    </source>
</evidence>
<comment type="caution">
    <text evidence="6">The sequence shown here is derived from an EMBL/GenBank/DDBJ whole genome shotgun (WGS) entry which is preliminary data.</text>
</comment>
<keyword evidence="1 4" id="KW-0812">Transmembrane</keyword>
<evidence type="ECO:0000259" key="5">
    <source>
        <dbReference type="PROSITE" id="PS51503"/>
    </source>
</evidence>
<evidence type="ECO:0000256" key="4">
    <source>
        <dbReference type="SAM" id="Phobius"/>
    </source>
</evidence>
<dbReference type="Proteomes" id="UP001144205">
    <property type="component" value="Unassembled WGS sequence"/>
</dbReference>
<evidence type="ECO:0000256" key="3">
    <source>
        <dbReference type="ARBA" id="ARBA00023136"/>
    </source>
</evidence>
<evidence type="ECO:0000256" key="1">
    <source>
        <dbReference type="ARBA" id="ARBA00022692"/>
    </source>
</evidence>
<evidence type="ECO:0000313" key="7">
    <source>
        <dbReference type="Proteomes" id="UP001144205"/>
    </source>
</evidence>
<dbReference type="InterPro" id="IPR007667">
    <property type="entry name" value="Hypoxia_induced_domain"/>
</dbReference>
<feature type="transmembrane region" description="Helical" evidence="4">
    <location>
        <begin position="45"/>
        <end position="63"/>
    </location>
</feature>
<keyword evidence="7" id="KW-1185">Reference proteome</keyword>
<feature type="domain" description="HIG1" evidence="5">
    <location>
        <begin position="1"/>
        <end position="67"/>
    </location>
</feature>
<dbReference type="Pfam" id="PF04588">
    <property type="entry name" value="HIG_1_N"/>
    <property type="match status" value="1"/>
</dbReference>
<organism evidence="6 7">
    <name type="scientific">Sinisalibacter aestuarii</name>
    <dbReference type="NCBI Taxonomy" id="2949426"/>
    <lineage>
        <taxon>Bacteria</taxon>
        <taxon>Pseudomonadati</taxon>
        <taxon>Pseudomonadota</taxon>
        <taxon>Alphaproteobacteria</taxon>
        <taxon>Rhodobacterales</taxon>
        <taxon>Roseobacteraceae</taxon>
        <taxon>Sinisalibacter</taxon>
    </lineage>
</organism>
<feature type="transmembrane region" description="Helical" evidence="4">
    <location>
        <begin position="6"/>
        <end position="25"/>
    </location>
</feature>
<sequence>MAKDPLFLLVVIAVGAVAIILLTGIGGFARGGDFNKKHANRIMRWRIYAQAVAIALILLYVYLRRGG</sequence>
<protein>
    <recommendedName>
        <fullName evidence="5">HIG1 domain-containing protein</fullName>
    </recommendedName>
</protein>
<accession>A0ABQ5LU74</accession>
<keyword evidence="2 4" id="KW-1133">Transmembrane helix</keyword>
<dbReference type="EMBL" id="BROH01000006">
    <property type="protein sequence ID" value="GKY88531.1"/>
    <property type="molecule type" value="Genomic_DNA"/>
</dbReference>
<proteinExistence type="predicted"/>
<gene>
    <name evidence="6" type="ORF">STA1M1_24000</name>
</gene>
<name>A0ABQ5LU74_9RHOB</name>
<evidence type="ECO:0000313" key="6">
    <source>
        <dbReference type="EMBL" id="GKY88531.1"/>
    </source>
</evidence>
<dbReference type="NCBIfam" id="NF033233">
    <property type="entry name" value="twin_helix"/>
    <property type="match status" value="1"/>
</dbReference>
<dbReference type="PROSITE" id="PS51503">
    <property type="entry name" value="HIG1"/>
    <property type="match status" value="1"/>
</dbReference>
<reference evidence="6" key="1">
    <citation type="journal article" date="2023" name="Int. J. Syst. Evol. Microbiol.">
        <title>Sinisalibacter aestuarii sp. nov., isolated from estuarine sediment of the Arakawa River.</title>
        <authorList>
            <person name="Arafat S.T."/>
            <person name="Hirano S."/>
            <person name="Sato A."/>
            <person name="Takeuchi K."/>
            <person name="Yasuda T."/>
            <person name="Terahara T."/>
            <person name="Hamada M."/>
            <person name="Kobayashi T."/>
        </authorList>
    </citation>
    <scope>NUCLEOTIDE SEQUENCE</scope>
    <source>
        <strain evidence="6">B-399</strain>
    </source>
</reference>